<reference evidence="8 9" key="1">
    <citation type="submission" date="2021-02" db="EMBL/GenBank/DDBJ databases">
        <title>Streptomyces spirodelae sp. nov., isolated from duckweed.</title>
        <authorList>
            <person name="Saimee Y."/>
            <person name="Duangmal K."/>
        </authorList>
    </citation>
    <scope>NUCLEOTIDE SEQUENCE [LARGE SCALE GENOMIC DNA]</scope>
    <source>
        <strain evidence="8 9">DW4-2</strain>
    </source>
</reference>
<feature type="domain" description="Major facilitator superfamily (MFS) profile" evidence="7">
    <location>
        <begin position="54"/>
        <end position="447"/>
    </location>
</feature>
<feature type="transmembrane region" description="Helical" evidence="6">
    <location>
        <begin position="363"/>
        <end position="385"/>
    </location>
</feature>
<feature type="transmembrane region" description="Helical" evidence="6">
    <location>
        <begin position="183"/>
        <end position="202"/>
    </location>
</feature>
<dbReference type="PROSITE" id="PS50850">
    <property type="entry name" value="MFS"/>
    <property type="match status" value="1"/>
</dbReference>
<dbReference type="Gene3D" id="1.20.1250.20">
    <property type="entry name" value="MFS general substrate transporter like domains"/>
    <property type="match status" value="1"/>
</dbReference>
<proteinExistence type="predicted"/>
<evidence type="ECO:0000256" key="2">
    <source>
        <dbReference type="ARBA" id="ARBA00022692"/>
    </source>
</evidence>
<accession>A0ABS3WXA8</accession>
<protein>
    <submittedName>
        <fullName evidence="8">MFS transporter</fullName>
    </submittedName>
</protein>
<feature type="transmembrane region" description="Helical" evidence="6">
    <location>
        <begin position="88"/>
        <end position="107"/>
    </location>
</feature>
<dbReference type="Pfam" id="PF07690">
    <property type="entry name" value="MFS_1"/>
    <property type="match status" value="1"/>
</dbReference>
<evidence type="ECO:0000256" key="5">
    <source>
        <dbReference type="SAM" id="MobiDB-lite"/>
    </source>
</evidence>
<gene>
    <name evidence="8" type="ORF">JW592_20220</name>
</gene>
<evidence type="ECO:0000313" key="9">
    <source>
        <dbReference type="Proteomes" id="UP001518976"/>
    </source>
</evidence>
<feature type="transmembrane region" description="Helical" evidence="6">
    <location>
        <begin position="306"/>
        <end position="326"/>
    </location>
</feature>
<evidence type="ECO:0000256" key="1">
    <source>
        <dbReference type="ARBA" id="ARBA00004651"/>
    </source>
</evidence>
<comment type="caution">
    <text evidence="8">The sequence shown here is derived from an EMBL/GenBank/DDBJ whole genome shotgun (WGS) entry which is preliminary data.</text>
</comment>
<dbReference type="InterPro" id="IPR020846">
    <property type="entry name" value="MFS_dom"/>
</dbReference>
<evidence type="ECO:0000256" key="6">
    <source>
        <dbReference type="SAM" id="Phobius"/>
    </source>
</evidence>
<feature type="region of interest" description="Disordered" evidence="5">
    <location>
        <begin position="1"/>
        <end position="48"/>
    </location>
</feature>
<dbReference type="SUPFAM" id="SSF103473">
    <property type="entry name" value="MFS general substrate transporter"/>
    <property type="match status" value="1"/>
</dbReference>
<dbReference type="InterPro" id="IPR011701">
    <property type="entry name" value="MFS"/>
</dbReference>
<evidence type="ECO:0000259" key="7">
    <source>
        <dbReference type="PROSITE" id="PS50850"/>
    </source>
</evidence>
<organism evidence="8 9">
    <name type="scientific">Streptomyces spirodelae</name>
    <dbReference type="NCBI Taxonomy" id="2812904"/>
    <lineage>
        <taxon>Bacteria</taxon>
        <taxon>Bacillati</taxon>
        <taxon>Actinomycetota</taxon>
        <taxon>Actinomycetes</taxon>
        <taxon>Kitasatosporales</taxon>
        <taxon>Streptomycetaceae</taxon>
        <taxon>Streptomyces</taxon>
    </lineage>
</organism>
<dbReference type="CDD" id="cd17393">
    <property type="entry name" value="MFS_MosC_like"/>
    <property type="match status" value="1"/>
</dbReference>
<feature type="transmembrane region" description="Helical" evidence="6">
    <location>
        <begin position="141"/>
        <end position="162"/>
    </location>
</feature>
<evidence type="ECO:0000256" key="3">
    <source>
        <dbReference type="ARBA" id="ARBA00022989"/>
    </source>
</evidence>
<feature type="transmembrane region" description="Helical" evidence="6">
    <location>
        <begin position="397"/>
        <end position="419"/>
    </location>
</feature>
<evidence type="ECO:0000313" key="8">
    <source>
        <dbReference type="EMBL" id="MBO8187770.1"/>
    </source>
</evidence>
<dbReference type="PANTHER" id="PTHR23514">
    <property type="entry name" value="BYPASS OF STOP CODON PROTEIN 6"/>
    <property type="match status" value="1"/>
</dbReference>
<feature type="transmembrane region" description="Helical" evidence="6">
    <location>
        <begin position="338"/>
        <end position="357"/>
    </location>
</feature>
<feature type="transmembrane region" description="Helical" evidence="6">
    <location>
        <begin position="266"/>
        <end position="286"/>
    </location>
</feature>
<keyword evidence="3 6" id="KW-1133">Transmembrane helix</keyword>
<dbReference type="Proteomes" id="UP001518976">
    <property type="component" value="Unassembled WGS sequence"/>
</dbReference>
<feature type="transmembrane region" description="Helical" evidence="6">
    <location>
        <begin position="425"/>
        <end position="445"/>
    </location>
</feature>
<keyword evidence="4 6" id="KW-0472">Membrane</keyword>
<feature type="region of interest" description="Disordered" evidence="5">
    <location>
        <begin position="230"/>
        <end position="264"/>
    </location>
</feature>
<dbReference type="RefSeq" id="WP_209266582.1">
    <property type="nucleotide sequence ID" value="NZ_JAFFZN010000019.1"/>
</dbReference>
<dbReference type="InterPro" id="IPR036259">
    <property type="entry name" value="MFS_trans_sf"/>
</dbReference>
<comment type="subcellular location">
    <subcellularLocation>
        <location evidence="1">Cell membrane</location>
        <topology evidence="1">Multi-pass membrane protein</topology>
    </subcellularLocation>
</comment>
<name>A0ABS3WXA8_9ACTN</name>
<dbReference type="InterPro" id="IPR051788">
    <property type="entry name" value="MFS_Transporter"/>
</dbReference>
<keyword evidence="2 6" id="KW-0812">Transmembrane</keyword>
<dbReference type="PANTHER" id="PTHR23514:SF13">
    <property type="entry name" value="INNER MEMBRANE PROTEIN YBJJ"/>
    <property type="match status" value="1"/>
</dbReference>
<evidence type="ECO:0000256" key="4">
    <source>
        <dbReference type="ARBA" id="ARBA00023136"/>
    </source>
</evidence>
<feature type="transmembrane region" description="Helical" evidence="6">
    <location>
        <begin position="208"/>
        <end position="227"/>
    </location>
</feature>
<sequence length="447" mass="44012">MRTGESGPERRAGARTGSRAAADSPSGPREEGVPAGHPADTGSDGRPASAVRAARAAVSVSFAVHGTASGTFATRIPWLREHLDLSPGWLGLALVFMTAGASAAMPLSARLAHRYGPRRALAAVSLACCAGLALPPLAPALGWLCLALFVYGCGLGLMDVAMNAQGVRVEAAYGRSVMSGLHGLWSVGTLVGGAGGVVAAHAGLDARVHLGVAAPLLAAVAVVAARWTPGREDSGSRLPDGADGTDGADEAGDDDRAGEAHAPPRFALPSRGVLAIGLLGFCAVFAEGASMDWSGIYLADVTGAGPGLAASAYTAFACTMALARLCGDAVVRRFGPVATVRVGGVLASAGAALVVGARTPPAAVAGFALIGVGIAVIVPLCFAAAGRLSAAAPGQGIAGVATLAYASGLAAPAAVGWIAESTSLSVSFAVVTALLLALPAAARVLRT</sequence>
<dbReference type="EMBL" id="JAFFZN010000019">
    <property type="protein sequence ID" value="MBO8187770.1"/>
    <property type="molecule type" value="Genomic_DNA"/>
</dbReference>
<keyword evidence="9" id="KW-1185">Reference proteome</keyword>